<sequence>MLVLLQQEPLPESDVVKFTPAASPIRENRRWSSLSYRKGPAVRPNTDNSSQWWLTFCAIQVGPSGYVWTWTMITVFVNDFTD</sequence>
<comment type="caution">
    <text evidence="1">The sequence shown here is derived from an EMBL/GenBank/DDBJ whole genome shotgun (WGS) entry which is preliminary data.</text>
</comment>
<accession>A0A9Q1EN07</accession>
<dbReference type="Proteomes" id="UP001152622">
    <property type="component" value="Chromosome 15"/>
</dbReference>
<keyword evidence="2" id="KW-1185">Reference proteome</keyword>
<reference evidence="1" key="1">
    <citation type="journal article" date="2023" name="Science">
        <title>Genome structures resolve the early diversification of teleost fishes.</title>
        <authorList>
            <person name="Parey E."/>
            <person name="Louis A."/>
            <person name="Montfort J."/>
            <person name="Bouchez O."/>
            <person name="Roques C."/>
            <person name="Iampietro C."/>
            <person name="Lluch J."/>
            <person name="Castinel A."/>
            <person name="Donnadieu C."/>
            <person name="Desvignes T."/>
            <person name="Floi Bucao C."/>
            <person name="Jouanno E."/>
            <person name="Wen M."/>
            <person name="Mejri S."/>
            <person name="Dirks R."/>
            <person name="Jansen H."/>
            <person name="Henkel C."/>
            <person name="Chen W.J."/>
            <person name="Zahm M."/>
            <person name="Cabau C."/>
            <person name="Klopp C."/>
            <person name="Thompson A.W."/>
            <person name="Robinson-Rechavi M."/>
            <person name="Braasch I."/>
            <person name="Lecointre G."/>
            <person name="Bobe J."/>
            <person name="Postlethwait J.H."/>
            <person name="Berthelot C."/>
            <person name="Roest Crollius H."/>
            <person name="Guiguen Y."/>
        </authorList>
    </citation>
    <scope>NUCLEOTIDE SEQUENCE</scope>
    <source>
        <strain evidence="1">WJC10195</strain>
    </source>
</reference>
<evidence type="ECO:0000313" key="2">
    <source>
        <dbReference type="Proteomes" id="UP001152622"/>
    </source>
</evidence>
<protein>
    <submittedName>
        <fullName evidence="1">Uncharacterized protein</fullName>
    </submittedName>
</protein>
<organism evidence="1 2">
    <name type="scientific">Synaphobranchus kaupii</name>
    <name type="common">Kaup's arrowtooth eel</name>
    <dbReference type="NCBI Taxonomy" id="118154"/>
    <lineage>
        <taxon>Eukaryota</taxon>
        <taxon>Metazoa</taxon>
        <taxon>Chordata</taxon>
        <taxon>Craniata</taxon>
        <taxon>Vertebrata</taxon>
        <taxon>Euteleostomi</taxon>
        <taxon>Actinopterygii</taxon>
        <taxon>Neopterygii</taxon>
        <taxon>Teleostei</taxon>
        <taxon>Anguilliformes</taxon>
        <taxon>Synaphobranchidae</taxon>
        <taxon>Synaphobranchus</taxon>
    </lineage>
</organism>
<evidence type="ECO:0000313" key="1">
    <source>
        <dbReference type="EMBL" id="KAJ8341840.1"/>
    </source>
</evidence>
<name>A0A9Q1EN07_SYNKA</name>
<dbReference type="EMBL" id="JAINUF010000015">
    <property type="protein sequence ID" value="KAJ8341840.1"/>
    <property type="molecule type" value="Genomic_DNA"/>
</dbReference>
<gene>
    <name evidence="1" type="ORF">SKAU_G00341310</name>
</gene>
<proteinExistence type="predicted"/>
<dbReference type="AlphaFoldDB" id="A0A9Q1EN07"/>